<evidence type="ECO:0000256" key="8">
    <source>
        <dbReference type="RuleBase" id="RU004279"/>
    </source>
</evidence>
<dbReference type="GO" id="GO:0000287">
    <property type="term" value="F:magnesium ion binding"/>
    <property type="evidence" value="ECO:0007669"/>
    <property type="project" value="UniProtKB-UniRule"/>
</dbReference>
<dbReference type="PANTHER" id="PTHR19376:SF54">
    <property type="entry name" value="DNA-DIRECTED RNA POLYMERASE SUBUNIT BETA"/>
    <property type="match status" value="1"/>
</dbReference>
<keyword evidence="2 7" id="KW-0808">Transferase</keyword>
<comment type="catalytic activity">
    <reaction evidence="6 7 8">
        <text>RNA(n) + a ribonucleoside 5'-triphosphate = RNA(n+1) + diphosphate</text>
        <dbReference type="Rhea" id="RHEA:21248"/>
        <dbReference type="Rhea" id="RHEA-COMP:14527"/>
        <dbReference type="Rhea" id="RHEA-COMP:17342"/>
        <dbReference type="ChEBI" id="CHEBI:33019"/>
        <dbReference type="ChEBI" id="CHEBI:61557"/>
        <dbReference type="ChEBI" id="CHEBI:140395"/>
        <dbReference type="EC" id="2.7.7.6"/>
    </reaction>
</comment>
<keyword evidence="7" id="KW-0460">Magnesium</keyword>
<dbReference type="InterPro" id="IPR045867">
    <property type="entry name" value="DNA-dir_RpoC_beta_prime"/>
</dbReference>
<dbReference type="GO" id="GO:0000428">
    <property type="term" value="C:DNA-directed RNA polymerase complex"/>
    <property type="evidence" value="ECO:0007669"/>
    <property type="project" value="UniProtKB-KW"/>
</dbReference>
<dbReference type="InterPro" id="IPR000722">
    <property type="entry name" value="RNA_pol_asu"/>
</dbReference>
<dbReference type="Gene3D" id="2.40.50.100">
    <property type="match status" value="1"/>
</dbReference>
<feature type="binding site" evidence="7">
    <location>
        <position position="60"/>
    </location>
    <ligand>
        <name>Zn(2+)</name>
        <dbReference type="ChEBI" id="CHEBI:29105"/>
        <label>1</label>
    </ligand>
</feature>
<dbReference type="Gene3D" id="1.10.132.30">
    <property type="match status" value="1"/>
</dbReference>
<keyword evidence="3 7" id="KW-0548">Nucleotidyltransferase</keyword>
<dbReference type="EC" id="2.7.7.6" evidence="7"/>
<comment type="subunit">
    <text evidence="7">The RNAP catalytic core consists of 2 alpha, 1 beta, 1 beta' and 1 omega subunit. When a sigma factor is associated with the core the holoenzyme is formed, which can initiate transcription.</text>
</comment>
<dbReference type="InterPro" id="IPR007080">
    <property type="entry name" value="RNA_pol_Rpb1_1"/>
</dbReference>
<dbReference type="CDD" id="cd02655">
    <property type="entry name" value="RNAP_beta'_C"/>
    <property type="match status" value="1"/>
</dbReference>
<dbReference type="GO" id="GO:0003899">
    <property type="term" value="F:DNA-directed RNA polymerase activity"/>
    <property type="evidence" value="ECO:0007669"/>
    <property type="project" value="UniProtKB-UniRule"/>
</dbReference>
<dbReference type="Pfam" id="PF04997">
    <property type="entry name" value="RNA_pol_Rpb1_1"/>
    <property type="match status" value="1"/>
</dbReference>
<comment type="caution">
    <text evidence="11">The sequence shown here is derived from an EMBL/GenBank/DDBJ whole genome shotgun (WGS) entry which is preliminary data.</text>
</comment>
<dbReference type="GO" id="GO:0006351">
    <property type="term" value="P:DNA-templated transcription"/>
    <property type="evidence" value="ECO:0007669"/>
    <property type="project" value="UniProtKB-UniRule"/>
</dbReference>
<comment type="function">
    <text evidence="7 8">DNA-dependent RNA polymerase catalyzes the transcription of DNA into RNA using the four ribonucleoside triphosphates as substrates.</text>
</comment>
<feature type="binding site" evidence="7">
    <location>
        <position position="73"/>
    </location>
    <ligand>
        <name>Zn(2+)</name>
        <dbReference type="ChEBI" id="CHEBI:29105"/>
        <label>1</label>
    </ligand>
</feature>
<feature type="binding site" evidence="7">
    <location>
        <position position="811"/>
    </location>
    <ligand>
        <name>Zn(2+)</name>
        <dbReference type="ChEBI" id="CHEBI:29105"/>
        <label>2</label>
    </ligand>
</feature>
<evidence type="ECO:0000256" key="2">
    <source>
        <dbReference type="ARBA" id="ARBA00022679"/>
    </source>
</evidence>
<dbReference type="SMART" id="SM00663">
    <property type="entry name" value="RPOLA_N"/>
    <property type="match status" value="1"/>
</dbReference>
<dbReference type="CDD" id="cd01609">
    <property type="entry name" value="RNAP_beta'_N"/>
    <property type="match status" value="1"/>
</dbReference>
<dbReference type="GO" id="GO:0003677">
    <property type="term" value="F:DNA binding"/>
    <property type="evidence" value="ECO:0007669"/>
    <property type="project" value="UniProtKB-UniRule"/>
</dbReference>
<evidence type="ECO:0000313" key="11">
    <source>
        <dbReference type="EMBL" id="PIR98350.1"/>
    </source>
</evidence>
<accession>A0A2H0VJ64</accession>
<evidence type="ECO:0000256" key="6">
    <source>
        <dbReference type="ARBA" id="ARBA00048552"/>
    </source>
</evidence>
<dbReference type="Gene3D" id="1.10.40.90">
    <property type="match status" value="1"/>
</dbReference>
<keyword evidence="7" id="KW-0862">Zinc</keyword>
<reference evidence="12" key="1">
    <citation type="submission" date="2017-09" db="EMBL/GenBank/DDBJ databases">
        <title>Depth-based differentiation of microbial function through sediment-hosted aquifers and enrichment of novel symbionts in the deep terrestrial subsurface.</title>
        <authorList>
            <person name="Probst A.J."/>
            <person name="Ladd B."/>
            <person name="Jarett J.K."/>
            <person name="Geller-Mcgrath D.E."/>
            <person name="Sieber C.M.K."/>
            <person name="Emerson J.B."/>
            <person name="Anantharaman K."/>
            <person name="Thomas B.C."/>
            <person name="Malmstrom R."/>
            <person name="Stieglmeier M."/>
            <person name="Klingl A."/>
            <person name="Woyke T."/>
            <person name="Ryan C.M."/>
            <person name="Banfield J.F."/>
        </authorList>
    </citation>
    <scope>NUCLEOTIDE SEQUENCE [LARGE SCALE GENOMIC DNA]</scope>
</reference>
<feature type="binding site" evidence="7">
    <location>
        <position position="491"/>
    </location>
    <ligand>
        <name>Mg(2+)</name>
        <dbReference type="ChEBI" id="CHEBI:18420"/>
    </ligand>
</feature>
<feature type="compositionally biased region" description="Basic and acidic residues" evidence="9">
    <location>
        <begin position="1194"/>
        <end position="1206"/>
    </location>
</feature>
<dbReference type="AlphaFoldDB" id="A0A2H0VJ64"/>
<keyword evidence="1 7" id="KW-0240">DNA-directed RNA polymerase</keyword>
<comment type="cofactor">
    <cofactor evidence="7">
        <name>Zn(2+)</name>
        <dbReference type="ChEBI" id="CHEBI:29105"/>
    </cofactor>
    <text evidence="7">Binds 2 Zn(2+) ions per subunit.</text>
</comment>
<sequence length="1206" mass="134698">MRHDFDTLQIKVASPDDILGWSYGEVIKPETINYRTQRPEKDGLFSERIFGPTKDWECYCGKYRKVRYKGVICDKCGVEVTRSVVRRQRMGHIALAAPVIHTWFLKSAPSRIGLLLDESVQKLEKVVYYAAYIVTEVDEEKRKIALDEITKEFNAREQKGDMKKTELKSAANEARDFITSLRPGRVLSEREFIQFGGKFGNVFSMSAGGEGIRKVLEQIDLKKEVKKIDKELEETKDATRTKKLLRRMKLVKSMSKNYINPEWMVMTVLPVIPPDLRPMVALDGGRYATSDLNDLYRRVINRNNRLKKLLELNAPDVIVVNEKRMLQEAVDALIDNSKTTTRQSSTIKRPLRSLSDMIKGKQGRFRQNLLGKRVDYSGRSVIVVGPDLALDECGIPKAMALELFRPFVINKIMERGLAHNIKMSNRLIEQAPPEVWEILEEVIADRKVLLNRAPTLHRLSIQAFKPVLIEDLAIRVPPMVCAAFNADFDGDQMAVHLPLSDEAQVESSILMLSSLNLLKPASGDAIAVPTQDIVLGCYYLTKELDGAKGEGSAFSNTKEIKMALESGDLAINAKIKYRTRDGMVDTTVGKAIFNDILPDDFGYFNEVLTKKVLGDLTGDLITKYGSLETAKILDSMKDLGFEYATQSGITWGMSELIIPKEKAGILEKAEEKIKEVYSQYNDGFLSLEERKMKIVDIWSDIMVQIRELVPKALPKNGSVHYIVDSGARGSWNPINQITGIKGIVRNPKGEDIELPIRSSLKEGHSSLEYFISTHGSRKGLADTALKTAEAGYLTRRLVDVAQDVVVREDDCGTTRGVPVYREDGKDFGYNFDYRLYSRYALEDIKIGRKVVVKGGELIGKQASKEITESDLDGVIVRSAMTCNTLYGVCSKCYGLDLGTNEPIKIGEAVGVVAAQSIGELGTQLTLRTFHSGGIATEDITTGLPRVEELFEARKPKWKAVVSKVDGVVEKIEKAKQGSAMSVIHIKKKTESGKKGKVVEYPVIGSRKILVSVGDTVDQGDALSEGNLDPKEIFKYKKSKEDTYRYILKEVQKIYVTNGSTVHDKHMDIIIRQMFQRIKIVDSGDTDFVSGEVVDRSTFREANRALRGTGKESSKGEEQLLGITRSALSADGFLAPASFQETSRVLIKAASEGRKDKLRGLKENVIIGRLVPVGTAIRDDVGAGEEELIDEETLEPIKEEKKEESEE</sequence>
<proteinExistence type="inferred from homology"/>
<keyword evidence="4 7" id="KW-0479">Metal-binding</keyword>
<dbReference type="Pfam" id="PF00623">
    <property type="entry name" value="RNA_pol_Rpb1_2"/>
    <property type="match status" value="1"/>
</dbReference>
<feature type="binding site" evidence="7">
    <location>
        <position position="882"/>
    </location>
    <ligand>
        <name>Zn(2+)</name>
        <dbReference type="ChEBI" id="CHEBI:29105"/>
        <label>2</label>
    </ligand>
</feature>
<feature type="binding site" evidence="7">
    <location>
        <position position="892"/>
    </location>
    <ligand>
        <name>Zn(2+)</name>
        <dbReference type="ChEBI" id="CHEBI:29105"/>
        <label>2</label>
    </ligand>
</feature>
<dbReference type="NCBIfam" id="TIGR02386">
    <property type="entry name" value="rpoC_TIGR"/>
    <property type="match status" value="1"/>
</dbReference>
<dbReference type="Gene3D" id="4.10.860.120">
    <property type="entry name" value="RNA polymerase II, clamp domain"/>
    <property type="match status" value="1"/>
</dbReference>
<dbReference type="Gene3D" id="1.10.150.390">
    <property type="match status" value="1"/>
</dbReference>
<feature type="binding site" evidence="7">
    <location>
        <position position="76"/>
    </location>
    <ligand>
        <name>Zn(2+)</name>
        <dbReference type="ChEBI" id="CHEBI:29105"/>
        <label>1</label>
    </ligand>
</feature>
<keyword evidence="5 7" id="KW-0804">Transcription</keyword>
<dbReference type="Pfam" id="PF04998">
    <property type="entry name" value="RNA_pol_Rpb1_5"/>
    <property type="match status" value="1"/>
</dbReference>
<protein>
    <recommendedName>
        <fullName evidence="7">DNA-directed RNA polymerase subunit beta'</fullName>
        <shortName evidence="7">RNAP subunit beta'</shortName>
        <ecNumber evidence="7">2.7.7.6</ecNumber>
    </recommendedName>
    <alternativeName>
        <fullName evidence="7">RNA polymerase subunit beta'</fullName>
    </alternativeName>
    <alternativeName>
        <fullName evidence="7">Transcriptase subunit beta'</fullName>
    </alternativeName>
</protein>
<evidence type="ECO:0000256" key="5">
    <source>
        <dbReference type="ARBA" id="ARBA00023163"/>
    </source>
</evidence>
<feature type="binding site" evidence="7">
    <location>
        <position position="889"/>
    </location>
    <ligand>
        <name>Zn(2+)</name>
        <dbReference type="ChEBI" id="CHEBI:29105"/>
        <label>2</label>
    </ligand>
</feature>
<feature type="binding site" evidence="7">
    <location>
        <position position="58"/>
    </location>
    <ligand>
        <name>Zn(2+)</name>
        <dbReference type="ChEBI" id="CHEBI:29105"/>
        <label>1</label>
    </ligand>
</feature>
<evidence type="ECO:0000256" key="3">
    <source>
        <dbReference type="ARBA" id="ARBA00022695"/>
    </source>
</evidence>
<comment type="cofactor">
    <cofactor evidence="7">
        <name>Mg(2+)</name>
        <dbReference type="ChEBI" id="CHEBI:18420"/>
    </cofactor>
    <text evidence="7">Binds 1 Mg(2+) ion per subunit.</text>
</comment>
<name>A0A2H0VJ64_9BACT</name>
<feature type="region of interest" description="Disordered" evidence="9">
    <location>
        <begin position="1180"/>
        <end position="1206"/>
    </location>
</feature>
<feature type="binding site" evidence="7">
    <location>
        <position position="489"/>
    </location>
    <ligand>
        <name>Mg(2+)</name>
        <dbReference type="ChEBI" id="CHEBI:18420"/>
    </ligand>
</feature>
<dbReference type="Pfam" id="PF04983">
    <property type="entry name" value="RNA_pol_Rpb1_3"/>
    <property type="match status" value="1"/>
</dbReference>
<evidence type="ECO:0000256" key="7">
    <source>
        <dbReference type="HAMAP-Rule" id="MF_01322"/>
    </source>
</evidence>
<comment type="similarity">
    <text evidence="7 8">Belongs to the RNA polymerase beta' chain family.</text>
</comment>
<feature type="binding site" evidence="7">
    <location>
        <position position="487"/>
    </location>
    <ligand>
        <name>Mg(2+)</name>
        <dbReference type="ChEBI" id="CHEBI:18420"/>
    </ligand>
</feature>
<dbReference type="Gene3D" id="1.10.274.100">
    <property type="entry name" value="RNA polymerase Rpb1, domain 3"/>
    <property type="match status" value="1"/>
</dbReference>
<evidence type="ECO:0000259" key="10">
    <source>
        <dbReference type="SMART" id="SM00663"/>
    </source>
</evidence>
<feature type="domain" description="RNA polymerase N-terminal" evidence="10">
    <location>
        <begin position="262"/>
        <end position="541"/>
    </location>
</feature>
<evidence type="ECO:0000256" key="1">
    <source>
        <dbReference type="ARBA" id="ARBA00022478"/>
    </source>
</evidence>
<dbReference type="PANTHER" id="PTHR19376">
    <property type="entry name" value="DNA-DIRECTED RNA POLYMERASE"/>
    <property type="match status" value="1"/>
</dbReference>
<dbReference type="InterPro" id="IPR012754">
    <property type="entry name" value="DNA-dir_RpoC_beta_prime_bact"/>
</dbReference>
<organism evidence="11 12">
    <name type="scientific">Candidatus Colwellbacteria bacterium CG10_big_fil_rev_8_21_14_0_10_41_28</name>
    <dbReference type="NCBI Taxonomy" id="1974539"/>
    <lineage>
        <taxon>Bacteria</taxon>
        <taxon>Candidatus Colwelliibacteriota</taxon>
    </lineage>
</organism>
<dbReference type="InterPro" id="IPR006592">
    <property type="entry name" value="RNA_pol_N"/>
</dbReference>
<gene>
    <name evidence="7 11" type="primary">rpoC</name>
    <name evidence="11" type="ORF">COT88_02160</name>
</gene>
<evidence type="ECO:0000256" key="9">
    <source>
        <dbReference type="SAM" id="MobiDB-lite"/>
    </source>
</evidence>
<evidence type="ECO:0000313" key="12">
    <source>
        <dbReference type="Proteomes" id="UP000230776"/>
    </source>
</evidence>
<evidence type="ECO:0000256" key="4">
    <source>
        <dbReference type="ARBA" id="ARBA00022723"/>
    </source>
</evidence>
<dbReference type="InterPro" id="IPR007066">
    <property type="entry name" value="RNA_pol_Rpb1_3"/>
</dbReference>
<dbReference type="HAMAP" id="MF_01322">
    <property type="entry name" value="RNApol_bact_RpoC"/>
    <property type="match status" value="1"/>
</dbReference>
<dbReference type="SUPFAM" id="SSF64484">
    <property type="entry name" value="beta and beta-prime subunits of DNA dependent RNA-polymerase"/>
    <property type="match status" value="1"/>
</dbReference>
<dbReference type="EMBL" id="PFAG01000021">
    <property type="protein sequence ID" value="PIR98350.1"/>
    <property type="molecule type" value="Genomic_DNA"/>
</dbReference>
<dbReference type="InterPro" id="IPR042102">
    <property type="entry name" value="RNA_pol_Rpb1_3_sf"/>
</dbReference>
<dbReference type="Gene3D" id="1.10.1790.20">
    <property type="match status" value="1"/>
</dbReference>
<dbReference type="GO" id="GO:0008270">
    <property type="term" value="F:zinc ion binding"/>
    <property type="evidence" value="ECO:0007669"/>
    <property type="project" value="UniProtKB-UniRule"/>
</dbReference>
<feature type="compositionally biased region" description="Acidic residues" evidence="9">
    <location>
        <begin position="1181"/>
        <end position="1193"/>
    </location>
</feature>
<dbReference type="Gene3D" id="2.40.40.20">
    <property type="match status" value="1"/>
</dbReference>
<dbReference type="Proteomes" id="UP000230776">
    <property type="component" value="Unassembled WGS sequence"/>
</dbReference>
<dbReference type="InterPro" id="IPR038120">
    <property type="entry name" value="Rpb1_funnel_sf"/>
</dbReference>
<dbReference type="InterPro" id="IPR007081">
    <property type="entry name" value="RNA_pol_Rpb1_5"/>
</dbReference>
<dbReference type="InterPro" id="IPR044893">
    <property type="entry name" value="RNA_pol_Rpb1_clamp_domain"/>
</dbReference>